<dbReference type="AlphaFoldDB" id="A0A5B6VX99"/>
<organism evidence="2 3">
    <name type="scientific">Gossypium australe</name>
    <dbReference type="NCBI Taxonomy" id="47621"/>
    <lineage>
        <taxon>Eukaryota</taxon>
        <taxon>Viridiplantae</taxon>
        <taxon>Streptophyta</taxon>
        <taxon>Embryophyta</taxon>
        <taxon>Tracheophyta</taxon>
        <taxon>Spermatophyta</taxon>
        <taxon>Magnoliopsida</taxon>
        <taxon>eudicotyledons</taxon>
        <taxon>Gunneridae</taxon>
        <taxon>Pentapetalae</taxon>
        <taxon>rosids</taxon>
        <taxon>malvids</taxon>
        <taxon>Malvales</taxon>
        <taxon>Malvaceae</taxon>
        <taxon>Malvoideae</taxon>
        <taxon>Gossypium</taxon>
    </lineage>
</organism>
<evidence type="ECO:0000313" key="2">
    <source>
        <dbReference type="EMBL" id="KAA3474239.1"/>
    </source>
</evidence>
<comment type="caution">
    <text evidence="2">The sequence shown here is derived from an EMBL/GenBank/DDBJ whole genome shotgun (WGS) entry which is preliminary data.</text>
</comment>
<evidence type="ECO:0000313" key="3">
    <source>
        <dbReference type="Proteomes" id="UP000325315"/>
    </source>
</evidence>
<accession>A0A5B6VX99</accession>
<protein>
    <submittedName>
        <fullName evidence="2">Uncharacterized protein</fullName>
    </submittedName>
</protein>
<dbReference type="Proteomes" id="UP000325315">
    <property type="component" value="Unassembled WGS sequence"/>
</dbReference>
<dbReference type="EMBL" id="SMMG02000005">
    <property type="protein sequence ID" value="KAA3474239.1"/>
    <property type="molecule type" value="Genomic_DNA"/>
</dbReference>
<feature type="region of interest" description="Disordered" evidence="1">
    <location>
        <begin position="50"/>
        <end position="69"/>
    </location>
</feature>
<evidence type="ECO:0000256" key="1">
    <source>
        <dbReference type="SAM" id="MobiDB-lite"/>
    </source>
</evidence>
<keyword evidence="3" id="KW-1185">Reference proteome</keyword>
<sequence>MHEWSVLASTLLNIFVEDPLPRGNKHKNQPPVLGNLPPRGNQLFDKVNNNNLEYLPPPPNMARNERTLT</sequence>
<name>A0A5B6VX99_9ROSI</name>
<proteinExistence type="predicted"/>
<reference evidence="3" key="1">
    <citation type="journal article" date="2019" name="Plant Biotechnol. J.">
        <title>Genome sequencing of the Australian wild diploid species Gossypium australe highlights disease resistance and delayed gland morphogenesis.</title>
        <authorList>
            <person name="Cai Y."/>
            <person name="Cai X."/>
            <person name="Wang Q."/>
            <person name="Wang P."/>
            <person name="Zhang Y."/>
            <person name="Cai C."/>
            <person name="Xu Y."/>
            <person name="Wang K."/>
            <person name="Zhou Z."/>
            <person name="Wang C."/>
            <person name="Geng S."/>
            <person name="Li B."/>
            <person name="Dong Q."/>
            <person name="Hou Y."/>
            <person name="Wang H."/>
            <person name="Ai P."/>
            <person name="Liu Z."/>
            <person name="Yi F."/>
            <person name="Sun M."/>
            <person name="An G."/>
            <person name="Cheng J."/>
            <person name="Zhang Y."/>
            <person name="Shi Q."/>
            <person name="Xie Y."/>
            <person name="Shi X."/>
            <person name="Chang Y."/>
            <person name="Huang F."/>
            <person name="Chen Y."/>
            <person name="Hong S."/>
            <person name="Mi L."/>
            <person name="Sun Q."/>
            <person name="Zhang L."/>
            <person name="Zhou B."/>
            <person name="Peng R."/>
            <person name="Zhang X."/>
            <person name="Liu F."/>
        </authorList>
    </citation>
    <scope>NUCLEOTIDE SEQUENCE [LARGE SCALE GENOMIC DNA]</scope>
    <source>
        <strain evidence="3">cv. PA1801</strain>
    </source>
</reference>
<gene>
    <name evidence="2" type="ORF">EPI10_024546</name>
</gene>